<evidence type="ECO:0000256" key="4">
    <source>
        <dbReference type="ARBA" id="ARBA00005204"/>
    </source>
</evidence>
<dbReference type="EMBL" id="FRXO01000002">
    <property type="protein sequence ID" value="SHO62518.1"/>
    <property type="molecule type" value="Genomic_DNA"/>
</dbReference>
<comment type="cofactor">
    <cofactor evidence="11">
        <name>Mg(2+)</name>
        <dbReference type="ChEBI" id="CHEBI:18420"/>
    </cofactor>
    <text evidence="11">Binds 1 Mg(2+) ion per subunit.</text>
</comment>
<dbReference type="InterPro" id="IPR038019">
    <property type="entry name" value="PRib_AMP_CycHydrolase_sf"/>
</dbReference>
<dbReference type="GO" id="GO:0005737">
    <property type="term" value="C:cytoplasm"/>
    <property type="evidence" value="ECO:0007669"/>
    <property type="project" value="UniProtKB-SubCell"/>
</dbReference>
<dbReference type="FunFam" id="3.10.20.810:FF:000001">
    <property type="entry name" value="Histidine biosynthesis bifunctional protein HisIE"/>
    <property type="match status" value="1"/>
</dbReference>
<comment type="subcellular location">
    <subcellularLocation>
        <location evidence="11">Cytoplasm</location>
    </subcellularLocation>
</comment>
<protein>
    <recommendedName>
        <fullName evidence="11">Phosphoribosyl-AMP cyclohydrolase</fullName>
        <shortName evidence="11">PRA-CH</shortName>
        <ecNumber evidence="11">3.5.4.19</ecNumber>
    </recommendedName>
</protein>
<dbReference type="InterPro" id="IPR002496">
    <property type="entry name" value="PRib_AMP_CycHydrolase_dom"/>
</dbReference>
<dbReference type="SUPFAM" id="SSF141734">
    <property type="entry name" value="HisI-like"/>
    <property type="match status" value="1"/>
</dbReference>
<dbReference type="PANTHER" id="PTHR42945">
    <property type="entry name" value="HISTIDINE BIOSYNTHESIS BIFUNCTIONAL PROTEIN"/>
    <property type="match status" value="1"/>
</dbReference>
<dbReference type="EC" id="3.5.4.19" evidence="11"/>
<evidence type="ECO:0000256" key="2">
    <source>
        <dbReference type="ARBA" id="ARBA00001460"/>
    </source>
</evidence>
<comment type="function">
    <text evidence="11">Catalyzes the hydrolysis of the adenine ring of phosphoribosyl-AMP.</text>
</comment>
<dbReference type="GO" id="GO:0004635">
    <property type="term" value="F:phosphoribosyl-AMP cyclohydrolase activity"/>
    <property type="evidence" value="ECO:0007669"/>
    <property type="project" value="UniProtKB-UniRule"/>
</dbReference>
<evidence type="ECO:0000259" key="13">
    <source>
        <dbReference type="Pfam" id="PF01502"/>
    </source>
</evidence>
<proteinExistence type="inferred from homology"/>
<comment type="catalytic activity">
    <reaction evidence="2">
        <text>1-(5-phospho-beta-D-ribosyl)-ATP + H2O = 1-(5-phospho-beta-D-ribosyl)-5'-AMP + diphosphate + H(+)</text>
        <dbReference type="Rhea" id="RHEA:22828"/>
        <dbReference type="ChEBI" id="CHEBI:15377"/>
        <dbReference type="ChEBI" id="CHEBI:15378"/>
        <dbReference type="ChEBI" id="CHEBI:33019"/>
        <dbReference type="ChEBI" id="CHEBI:59457"/>
        <dbReference type="ChEBI" id="CHEBI:73183"/>
        <dbReference type="EC" id="3.6.1.31"/>
    </reaction>
</comment>
<comment type="pathway">
    <text evidence="4">Amino-acid biosynthesis; L-histidine biosynthesis; L-histidine from 5-phospho-alpha-D-ribose 1-diphosphate: step 2/9.</text>
</comment>
<evidence type="ECO:0000256" key="11">
    <source>
        <dbReference type="HAMAP-Rule" id="MF_01021"/>
    </source>
</evidence>
<evidence type="ECO:0000256" key="8">
    <source>
        <dbReference type="ARBA" id="ARBA00022605"/>
    </source>
</evidence>
<dbReference type="UniPathway" id="UPA00031">
    <property type="reaction ID" value="UER00008"/>
</dbReference>
<dbReference type="Gene3D" id="3.10.20.810">
    <property type="entry name" value="Phosphoribosyl-AMP cyclohydrolase"/>
    <property type="match status" value="1"/>
</dbReference>
<feature type="binding site" evidence="11">
    <location>
        <position position="111"/>
    </location>
    <ligand>
        <name>Mg(2+)</name>
        <dbReference type="ChEBI" id="CHEBI:18420"/>
    </ligand>
</feature>
<feature type="binding site" evidence="11">
    <location>
        <position position="135"/>
    </location>
    <ligand>
        <name>Zn(2+)</name>
        <dbReference type="ChEBI" id="CHEBI:29105"/>
        <note>ligand shared between dimeric partners</note>
    </ligand>
</feature>
<organism evidence="14 15">
    <name type="scientific">Pseudoxanthobacter soli DSM 19599</name>
    <dbReference type="NCBI Taxonomy" id="1123029"/>
    <lineage>
        <taxon>Bacteria</taxon>
        <taxon>Pseudomonadati</taxon>
        <taxon>Pseudomonadota</taxon>
        <taxon>Alphaproteobacteria</taxon>
        <taxon>Hyphomicrobiales</taxon>
        <taxon>Segnochrobactraceae</taxon>
        <taxon>Pseudoxanthobacter</taxon>
    </lineage>
</organism>
<dbReference type="STRING" id="1123029.SAMN02745172_01072"/>
<dbReference type="Proteomes" id="UP000186406">
    <property type="component" value="Unassembled WGS sequence"/>
</dbReference>
<comment type="similarity">
    <text evidence="11">Belongs to the PRA-CH family.</text>
</comment>
<evidence type="ECO:0000313" key="15">
    <source>
        <dbReference type="Proteomes" id="UP000186406"/>
    </source>
</evidence>
<reference evidence="14 15" key="1">
    <citation type="submission" date="2016-12" db="EMBL/GenBank/DDBJ databases">
        <authorList>
            <person name="Song W.-J."/>
            <person name="Kurnit D.M."/>
        </authorList>
    </citation>
    <scope>NUCLEOTIDE SEQUENCE [LARGE SCALE GENOMIC DNA]</scope>
    <source>
        <strain evidence="14 15">DSM 19599</strain>
    </source>
</reference>
<dbReference type="GO" id="GO:0000287">
    <property type="term" value="F:magnesium ion binding"/>
    <property type="evidence" value="ECO:0007669"/>
    <property type="project" value="UniProtKB-UniRule"/>
</dbReference>
<keyword evidence="8 11" id="KW-0028">Amino-acid biosynthesis</keyword>
<dbReference type="Pfam" id="PF01502">
    <property type="entry name" value="PRA-CH"/>
    <property type="match status" value="1"/>
</dbReference>
<feature type="compositionally biased region" description="Low complexity" evidence="12">
    <location>
        <begin position="1"/>
        <end position="16"/>
    </location>
</feature>
<gene>
    <name evidence="11" type="primary">hisI</name>
    <name evidence="14" type="ORF">SAMN02745172_01072</name>
</gene>
<dbReference type="GO" id="GO:0008270">
    <property type="term" value="F:zinc ion binding"/>
    <property type="evidence" value="ECO:0007669"/>
    <property type="project" value="UniProtKB-UniRule"/>
</dbReference>
<dbReference type="GO" id="GO:0000105">
    <property type="term" value="P:L-histidine biosynthetic process"/>
    <property type="evidence" value="ECO:0007669"/>
    <property type="project" value="UniProtKB-UniRule"/>
</dbReference>
<dbReference type="NCBIfam" id="NF000768">
    <property type="entry name" value="PRK00051.1"/>
    <property type="match status" value="1"/>
</dbReference>
<feature type="region of interest" description="Disordered" evidence="12">
    <location>
        <begin position="1"/>
        <end position="27"/>
    </location>
</feature>
<keyword evidence="15" id="KW-1185">Reference proteome</keyword>
<dbReference type="InterPro" id="IPR026660">
    <property type="entry name" value="PRA-CH"/>
</dbReference>
<dbReference type="PANTHER" id="PTHR42945:SF1">
    <property type="entry name" value="HISTIDINE BIOSYNTHESIS BIFUNCTIONAL PROTEIN HIS7"/>
    <property type="match status" value="1"/>
</dbReference>
<evidence type="ECO:0000313" key="14">
    <source>
        <dbReference type="EMBL" id="SHO62518.1"/>
    </source>
</evidence>
<keyword evidence="11" id="KW-0862">Zinc</keyword>
<keyword evidence="7 11" id="KW-0963">Cytoplasm</keyword>
<comment type="cofactor">
    <cofactor evidence="11">
        <name>Zn(2+)</name>
        <dbReference type="ChEBI" id="CHEBI:29105"/>
    </cofactor>
    <text evidence="11">Binds 1 zinc ion per subunit.</text>
</comment>
<comment type="catalytic activity">
    <reaction evidence="1 11">
        <text>1-(5-phospho-beta-D-ribosyl)-5'-AMP + H2O = 1-(5-phospho-beta-D-ribosyl)-5-[(5-phospho-beta-D-ribosylamino)methylideneamino]imidazole-4-carboxamide</text>
        <dbReference type="Rhea" id="RHEA:20049"/>
        <dbReference type="ChEBI" id="CHEBI:15377"/>
        <dbReference type="ChEBI" id="CHEBI:58435"/>
        <dbReference type="ChEBI" id="CHEBI:59457"/>
        <dbReference type="EC" id="3.5.4.19"/>
    </reaction>
</comment>
<dbReference type="OrthoDB" id="9795769at2"/>
<comment type="pathway">
    <text evidence="3 11">Amino-acid biosynthesis; L-histidine biosynthesis; L-histidine from 5-phospho-alpha-D-ribose 1-diphosphate: step 3/9.</text>
</comment>
<dbReference type="AlphaFoldDB" id="A0A1M7ZC89"/>
<feature type="binding site" evidence="11">
    <location>
        <position position="110"/>
    </location>
    <ligand>
        <name>Zn(2+)</name>
        <dbReference type="ChEBI" id="CHEBI:29105"/>
        <note>ligand shared between dimeric partners</note>
    </ligand>
</feature>
<name>A0A1M7ZC89_9HYPH</name>
<feature type="binding site" evidence="11">
    <location>
        <position position="109"/>
    </location>
    <ligand>
        <name>Mg(2+)</name>
        <dbReference type="ChEBI" id="CHEBI:18420"/>
    </ligand>
</feature>
<evidence type="ECO:0000256" key="3">
    <source>
        <dbReference type="ARBA" id="ARBA00005169"/>
    </source>
</evidence>
<evidence type="ECO:0000256" key="7">
    <source>
        <dbReference type="ARBA" id="ARBA00022490"/>
    </source>
</evidence>
<comment type="subunit">
    <text evidence="11">Homodimer.</text>
</comment>
<feature type="binding site" evidence="11">
    <location>
        <position position="128"/>
    </location>
    <ligand>
        <name>Zn(2+)</name>
        <dbReference type="ChEBI" id="CHEBI:29105"/>
        <note>ligand shared between dimeric partners</note>
    </ligand>
</feature>
<comment type="similarity">
    <text evidence="5">In the C-terminal section; belongs to the PRA-PH family.</text>
</comment>
<evidence type="ECO:0000256" key="12">
    <source>
        <dbReference type="SAM" id="MobiDB-lite"/>
    </source>
</evidence>
<evidence type="ECO:0000256" key="1">
    <source>
        <dbReference type="ARBA" id="ARBA00000024"/>
    </source>
</evidence>
<keyword evidence="9 11" id="KW-0378">Hydrolase</keyword>
<evidence type="ECO:0000256" key="6">
    <source>
        <dbReference type="ARBA" id="ARBA00008299"/>
    </source>
</evidence>
<dbReference type="Gene3D" id="4.10.80.70">
    <property type="match status" value="1"/>
</dbReference>
<keyword evidence="10 11" id="KW-0368">Histidine biosynthesis</keyword>
<accession>A0A1M7ZC89</accession>
<feature type="binding site" evidence="11">
    <location>
        <position position="113"/>
    </location>
    <ligand>
        <name>Mg(2+)</name>
        <dbReference type="ChEBI" id="CHEBI:18420"/>
    </ligand>
</feature>
<keyword evidence="11" id="KW-0460">Magnesium</keyword>
<keyword evidence="11" id="KW-0479">Metal-binding</keyword>
<dbReference type="HAMAP" id="MF_01021">
    <property type="entry name" value="HisI"/>
    <property type="match status" value="1"/>
</dbReference>
<evidence type="ECO:0000256" key="10">
    <source>
        <dbReference type="ARBA" id="ARBA00023102"/>
    </source>
</evidence>
<evidence type="ECO:0000256" key="9">
    <source>
        <dbReference type="ARBA" id="ARBA00022801"/>
    </source>
</evidence>
<dbReference type="GO" id="GO:0004636">
    <property type="term" value="F:phosphoribosyl-ATP diphosphatase activity"/>
    <property type="evidence" value="ECO:0007669"/>
    <property type="project" value="UniProtKB-EC"/>
</dbReference>
<evidence type="ECO:0000256" key="5">
    <source>
        <dbReference type="ARBA" id="ARBA00007731"/>
    </source>
</evidence>
<feature type="domain" description="Phosphoribosyl-AMP cyclohydrolase" evidence="13">
    <location>
        <begin position="62"/>
        <end position="137"/>
    </location>
</feature>
<sequence length="169" mass="17548">MCASCPPSSPAADPASGDSRVSFPAPGSKAELESGLALTPRFDAAGLVTAVVTDAADGTVLMLAHMNAEALRLTVETGVAHYWSRSRNALWRKGDTSGSLQHVREMLVDCDQDAVVLKVSVDGSGASCHTGRRSCFYRAVDLGPGGGALRFVEAEPMVDPEALYGKGPA</sequence>
<comment type="similarity">
    <text evidence="6">In the N-terminal section; belongs to the PRA-CH family.</text>
</comment>
<dbReference type="RefSeq" id="WP_073626357.1">
    <property type="nucleotide sequence ID" value="NZ_FRXO01000002.1"/>
</dbReference>